<dbReference type="PANTHER" id="PTHR33993">
    <property type="entry name" value="GLYOXALASE-RELATED"/>
    <property type="match status" value="1"/>
</dbReference>
<name>A0A3E2NPG7_9SPHI</name>
<dbReference type="InterPro" id="IPR029068">
    <property type="entry name" value="Glyas_Bleomycin-R_OHBP_Dase"/>
</dbReference>
<dbReference type="EMBL" id="QWDE01000002">
    <property type="protein sequence ID" value="RFZ82877.1"/>
    <property type="molecule type" value="Genomic_DNA"/>
</dbReference>
<sequence>MDMEEQEPIFKHGKICYVEIPALDIDQAITFYRKVFSWEIRTDNQGNANFDDGTGGVSGMWFKVDEPVTTSGMRVSIMVDDAQQTLDDIVAAGGSIIETFDPQSDIPIARFADPSGNAWTIYQHGSE</sequence>
<accession>A0A3E2NPG7</accession>
<dbReference type="InterPro" id="IPR041581">
    <property type="entry name" value="Glyoxalase_6"/>
</dbReference>
<evidence type="ECO:0000259" key="1">
    <source>
        <dbReference type="PROSITE" id="PS51819"/>
    </source>
</evidence>
<dbReference type="Pfam" id="PF18029">
    <property type="entry name" value="Glyoxalase_6"/>
    <property type="match status" value="1"/>
</dbReference>
<protein>
    <submittedName>
        <fullName evidence="2">VOC family protein</fullName>
    </submittedName>
</protein>
<comment type="caution">
    <text evidence="2">The sequence shown here is derived from an EMBL/GenBank/DDBJ whole genome shotgun (WGS) entry which is preliminary data.</text>
</comment>
<dbReference type="PROSITE" id="PS51819">
    <property type="entry name" value="VOC"/>
    <property type="match status" value="1"/>
</dbReference>
<keyword evidence="3" id="KW-1185">Reference proteome</keyword>
<feature type="domain" description="VOC" evidence="1">
    <location>
        <begin position="14"/>
        <end position="124"/>
    </location>
</feature>
<dbReference type="Proteomes" id="UP000260823">
    <property type="component" value="Unassembled WGS sequence"/>
</dbReference>
<dbReference type="SUPFAM" id="SSF54593">
    <property type="entry name" value="Glyoxalase/Bleomycin resistance protein/Dihydroxybiphenyl dioxygenase"/>
    <property type="match status" value="1"/>
</dbReference>
<dbReference type="InterPro" id="IPR037523">
    <property type="entry name" value="VOC_core"/>
</dbReference>
<dbReference type="AlphaFoldDB" id="A0A3E2NPG7"/>
<dbReference type="InterPro" id="IPR052164">
    <property type="entry name" value="Anthracycline_SecMetBiosynth"/>
</dbReference>
<organism evidence="2 3">
    <name type="scientific">Mucilaginibacter terrenus</name>
    <dbReference type="NCBI Taxonomy" id="2482727"/>
    <lineage>
        <taxon>Bacteria</taxon>
        <taxon>Pseudomonadati</taxon>
        <taxon>Bacteroidota</taxon>
        <taxon>Sphingobacteriia</taxon>
        <taxon>Sphingobacteriales</taxon>
        <taxon>Sphingobacteriaceae</taxon>
        <taxon>Mucilaginibacter</taxon>
    </lineage>
</organism>
<dbReference type="PANTHER" id="PTHR33993:SF2">
    <property type="entry name" value="VOC DOMAIN-CONTAINING PROTEIN"/>
    <property type="match status" value="1"/>
</dbReference>
<gene>
    <name evidence="2" type="ORF">DYU05_11995</name>
</gene>
<dbReference type="Gene3D" id="3.10.180.10">
    <property type="entry name" value="2,3-Dihydroxybiphenyl 1,2-Dioxygenase, domain 1"/>
    <property type="match status" value="1"/>
</dbReference>
<evidence type="ECO:0000313" key="3">
    <source>
        <dbReference type="Proteomes" id="UP000260823"/>
    </source>
</evidence>
<evidence type="ECO:0000313" key="2">
    <source>
        <dbReference type="EMBL" id="RFZ82877.1"/>
    </source>
</evidence>
<proteinExistence type="predicted"/>
<reference evidence="2 3" key="1">
    <citation type="submission" date="2018-08" db="EMBL/GenBank/DDBJ databases">
        <title>Mucilaginibacter terrae sp. nov., isolated from manganese diggings.</title>
        <authorList>
            <person name="Huang Y."/>
            <person name="Zhou Z."/>
        </authorList>
    </citation>
    <scope>NUCLEOTIDE SEQUENCE [LARGE SCALE GENOMIC DNA]</scope>
    <source>
        <strain evidence="2 3">ZH6</strain>
    </source>
</reference>